<accession>A0A507EG96</accession>
<protein>
    <recommendedName>
        <fullName evidence="9">inosine/xanthosine triphosphatase</fullName>
        <ecNumber evidence="9">3.6.1.73</ecNumber>
    </recommendedName>
</protein>
<keyword evidence="3" id="KW-0479">Metal-binding</keyword>
<dbReference type="GO" id="GO:0103023">
    <property type="term" value="F:ITPase activity"/>
    <property type="evidence" value="ECO:0007669"/>
    <property type="project" value="UniProtKB-EC"/>
</dbReference>
<keyword evidence="8" id="KW-0464">Manganese</keyword>
<evidence type="ECO:0000256" key="2">
    <source>
        <dbReference type="ARBA" id="ARBA00001946"/>
    </source>
</evidence>
<dbReference type="GO" id="GO:0009117">
    <property type="term" value="P:nucleotide metabolic process"/>
    <property type="evidence" value="ECO:0007669"/>
    <property type="project" value="UniProtKB-KW"/>
</dbReference>
<dbReference type="GO" id="GO:0006772">
    <property type="term" value="P:thiamine metabolic process"/>
    <property type="evidence" value="ECO:0007669"/>
    <property type="project" value="TreeGrafter"/>
</dbReference>
<evidence type="ECO:0000313" key="13">
    <source>
        <dbReference type="EMBL" id="TPX63259.1"/>
    </source>
</evidence>
<evidence type="ECO:0000256" key="10">
    <source>
        <dbReference type="ARBA" id="ARBA00048174"/>
    </source>
</evidence>
<dbReference type="PANTHER" id="PTHR34699:SF2">
    <property type="entry name" value="NON-CANONICAL PURINE NTP PHOSPHATASE_PRRC1 DOMAIN-CONTAINING PROTEIN"/>
    <property type="match status" value="1"/>
</dbReference>
<dbReference type="PANTHER" id="PTHR34699">
    <property type="match status" value="1"/>
</dbReference>
<evidence type="ECO:0000256" key="11">
    <source>
        <dbReference type="ARBA" id="ARBA00048781"/>
    </source>
</evidence>
<reference evidence="13 14" key="1">
    <citation type="journal article" date="2019" name="Sci. Rep.">
        <title>Comparative genomics of chytrid fungi reveal insights into the obligate biotrophic and pathogenic lifestyle of Synchytrium endobioticum.</title>
        <authorList>
            <person name="van de Vossenberg B.T.L.H."/>
            <person name="Warris S."/>
            <person name="Nguyen H.D.T."/>
            <person name="van Gent-Pelzer M.P.E."/>
            <person name="Joly D.L."/>
            <person name="van de Geest H.C."/>
            <person name="Bonants P.J.M."/>
            <person name="Smith D.S."/>
            <person name="Levesque C.A."/>
            <person name="van der Lee T.A.J."/>
        </authorList>
    </citation>
    <scope>NUCLEOTIDE SEQUENCE [LARGE SCALE GENOMIC DNA]</scope>
    <source>
        <strain evidence="13 14">CBS 675.73</strain>
    </source>
</reference>
<dbReference type="HAMAP" id="MF_00648">
    <property type="entry name" value="Non_canon_purine_NTPase_YjjX"/>
    <property type="match status" value="1"/>
</dbReference>
<name>A0A507EG96_9FUNG</name>
<dbReference type="SUPFAM" id="SSF52972">
    <property type="entry name" value="ITPase-like"/>
    <property type="match status" value="1"/>
</dbReference>
<dbReference type="InterPro" id="IPR026533">
    <property type="entry name" value="NTPase/PRRC1"/>
</dbReference>
<evidence type="ECO:0000256" key="5">
    <source>
        <dbReference type="ARBA" id="ARBA00022801"/>
    </source>
</evidence>
<dbReference type="FunFam" id="3.90.950.10:FF:000002">
    <property type="entry name" value="Inosine/xanthosine triphosphatase"/>
    <property type="match status" value="1"/>
</dbReference>
<evidence type="ECO:0000256" key="7">
    <source>
        <dbReference type="ARBA" id="ARBA00023080"/>
    </source>
</evidence>
<keyword evidence="6" id="KW-0460">Magnesium</keyword>
<sequence length="179" mass="19173">MIVVVGTTNPAKLSAVTIALKELFPDKAHDLIVRGVGVKSGVSDQPMSDEETILGATNRAKRALESDAEANFGIGVEGGCQKIGDKYFEGGWTVVVDRNGVIGVGSSARYELSAKIMDKLLQGIELATVIDDISGETDVRSKGGAMGILTNGLLNRDTCYVHGIYFAFSRWISDAKYWN</sequence>
<feature type="domain" description="Non-canonical purine NTP phosphatase/PRRC1" evidence="12">
    <location>
        <begin position="6"/>
        <end position="171"/>
    </location>
</feature>
<keyword evidence="14" id="KW-1185">Reference proteome</keyword>
<comment type="cofactor">
    <cofactor evidence="2">
        <name>Mg(2+)</name>
        <dbReference type="ChEBI" id="CHEBI:18420"/>
    </cofactor>
</comment>
<evidence type="ECO:0000256" key="4">
    <source>
        <dbReference type="ARBA" id="ARBA00022741"/>
    </source>
</evidence>
<comment type="catalytic activity">
    <reaction evidence="10">
        <text>ITP + H2O = IDP + phosphate + H(+)</text>
        <dbReference type="Rhea" id="RHEA:28330"/>
        <dbReference type="ChEBI" id="CHEBI:15377"/>
        <dbReference type="ChEBI" id="CHEBI:15378"/>
        <dbReference type="ChEBI" id="CHEBI:43474"/>
        <dbReference type="ChEBI" id="CHEBI:58280"/>
        <dbReference type="ChEBI" id="CHEBI:61402"/>
        <dbReference type="EC" id="3.6.1.73"/>
    </reaction>
</comment>
<dbReference type="AlphaFoldDB" id="A0A507EG96"/>
<evidence type="ECO:0000256" key="8">
    <source>
        <dbReference type="ARBA" id="ARBA00023211"/>
    </source>
</evidence>
<dbReference type="Pfam" id="PF01931">
    <property type="entry name" value="NTPase_I-T"/>
    <property type="match status" value="1"/>
</dbReference>
<dbReference type="OrthoDB" id="300709at2759"/>
<evidence type="ECO:0000256" key="9">
    <source>
        <dbReference type="ARBA" id="ARBA00038901"/>
    </source>
</evidence>
<evidence type="ECO:0000259" key="12">
    <source>
        <dbReference type="Pfam" id="PF01931"/>
    </source>
</evidence>
<dbReference type="EMBL" id="QEAP01000620">
    <property type="protein sequence ID" value="TPX63259.1"/>
    <property type="molecule type" value="Genomic_DNA"/>
</dbReference>
<comment type="catalytic activity">
    <reaction evidence="11">
        <text>XTP + H2O = XDP + phosphate + H(+)</text>
        <dbReference type="Rhea" id="RHEA:28406"/>
        <dbReference type="ChEBI" id="CHEBI:15377"/>
        <dbReference type="ChEBI" id="CHEBI:15378"/>
        <dbReference type="ChEBI" id="CHEBI:43474"/>
        <dbReference type="ChEBI" id="CHEBI:59884"/>
        <dbReference type="ChEBI" id="CHEBI:61314"/>
        <dbReference type="EC" id="3.6.1.73"/>
    </reaction>
</comment>
<comment type="caution">
    <text evidence="13">The sequence shown here is derived from an EMBL/GenBank/DDBJ whole genome shotgun (WGS) entry which is preliminary data.</text>
</comment>
<evidence type="ECO:0000313" key="14">
    <source>
        <dbReference type="Proteomes" id="UP000320333"/>
    </source>
</evidence>
<evidence type="ECO:0000256" key="6">
    <source>
        <dbReference type="ARBA" id="ARBA00022842"/>
    </source>
</evidence>
<proteinExistence type="inferred from homology"/>
<organism evidence="13 14">
    <name type="scientific">Chytriomyces confervae</name>
    <dbReference type="NCBI Taxonomy" id="246404"/>
    <lineage>
        <taxon>Eukaryota</taxon>
        <taxon>Fungi</taxon>
        <taxon>Fungi incertae sedis</taxon>
        <taxon>Chytridiomycota</taxon>
        <taxon>Chytridiomycota incertae sedis</taxon>
        <taxon>Chytridiomycetes</taxon>
        <taxon>Chytridiales</taxon>
        <taxon>Chytriomycetaceae</taxon>
        <taxon>Chytriomyces</taxon>
    </lineage>
</organism>
<keyword evidence="5" id="KW-0378">Hydrolase</keyword>
<comment type="cofactor">
    <cofactor evidence="1">
        <name>Mn(2+)</name>
        <dbReference type="ChEBI" id="CHEBI:29035"/>
    </cofactor>
</comment>
<dbReference type="STRING" id="246404.A0A507EG96"/>
<dbReference type="Proteomes" id="UP000320333">
    <property type="component" value="Unassembled WGS sequence"/>
</dbReference>
<gene>
    <name evidence="13" type="ORF">CcCBS67573_g08727</name>
</gene>
<dbReference type="GO" id="GO:0046872">
    <property type="term" value="F:metal ion binding"/>
    <property type="evidence" value="ECO:0007669"/>
    <property type="project" value="UniProtKB-KW"/>
</dbReference>
<dbReference type="InterPro" id="IPR002786">
    <property type="entry name" value="Non_canon_purine_NTPase"/>
</dbReference>
<dbReference type="InterPro" id="IPR050299">
    <property type="entry name" value="YjjX_NTPase"/>
</dbReference>
<evidence type="ECO:0000256" key="1">
    <source>
        <dbReference type="ARBA" id="ARBA00001936"/>
    </source>
</evidence>
<dbReference type="GO" id="GO:0000166">
    <property type="term" value="F:nucleotide binding"/>
    <property type="evidence" value="ECO:0007669"/>
    <property type="project" value="UniProtKB-KW"/>
</dbReference>
<dbReference type="EC" id="3.6.1.73" evidence="9"/>
<evidence type="ECO:0000256" key="3">
    <source>
        <dbReference type="ARBA" id="ARBA00022723"/>
    </source>
</evidence>
<keyword evidence="4" id="KW-0547">Nucleotide-binding</keyword>
<keyword evidence="7" id="KW-0546">Nucleotide metabolism</keyword>
<dbReference type="Gene3D" id="3.90.950.10">
    <property type="match status" value="1"/>
</dbReference>
<dbReference type="InterPro" id="IPR029001">
    <property type="entry name" value="ITPase-like_fam"/>
</dbReference>